<dbReference type="GO" id="GO:0016874">
    <property type="term" value="F:ligase activity"/>
    <property type="evidence" value="ECO:0007669"/>
    <property type="project" value="UniProtKB-KW"/>
</dbReference>
<dbReference type="InterPro" id="IPR011762">
    <property type="entry name" value="COA_CT_N"/>
</dbReference>
<evidence type="ECO:0000259" key="1">
    <source>
        <dbReference type="PROSITE" id="PS50980"/>
    </source>
</evidence>
<keyword evidence="3" id="KW-0436">Ligase</keyword>
<evidence type="ECO:0000313" key="4">
    <source>
        <dbReference type="Proteomes" id="UP001595711"/>
    </source>
</evidence>
<sequence length="515" mass="55921">MSWEAEVAELRRREEMARRMGGPDKIKRQHDGGKLTVRERIDQLLDPGTFHEVGAIAGRAVYDDAGDLSDFSPTNFVFGRGRVDGRPVVVGGDDFTVRGGAADAAIWQKQVMAEQMALELRIPMIRLVDGTGGGGSVKSLEMDGRTYVPLLPGWEHAVANLSMVPVVALALGSVAGLGAARAVSSHFSVMVEGISQMFIAGPPVVARTGVDMTKEELGGSDIHIRAGAVDLAVATEAEAFAAARRFLSYLPQSVYELPARVAPQDDVNRRDETLLSVIPRDRRRVYKTREILDAVLDDGSFFEMGRMYGRSVITGLARLDGWPVAILASDPYHYGGGWTADAAHKIARFVDLAETFHLPVVHFVDIPGFLIGPEAEQAGTIRHGARALAAVYQASVPWCSVILRKAFGVAGAGHSNHTRLRYRYAWPSGDWGSLPLEGGIEAAYRADLEKAEDPAALLQQIEGRLNKVRSPFRTAEAFLVEEIIDPRDTRPLLCEFASLAAPLRKAGPSTFGYRP</sequence>
<dbReference type="InterPro" id="IPR034733">
    <property type="entry name" value="AcCoA_carboxyl_beta"/>
</dbReference>
<dbReference type="Pfam" id="PF01039">
    <property type="entry name" value="Carboxyl_trans"/>
    <property type="match status" value="1"/>
</dbReference>
<dbReference type="RefSeq" id="WP_379728116.1">
    <property type="nucleotide sequence ID" value="NZ_JBHRYJ010000003.1"/>
</dbReference>
<comment type="caution">
    <text evidence="3">The sequence shown here is derived from an EMBL/GenBank/DDBJ whole genome shotgun (WGS) entry which is preliminary data.</text>
</comment>
<dbReference type="PROSITE" id="PS50989">
    <property type="entry name" value="COA_CT_CTER"/>
    <property type="match status" value="1"/>
</dbReference>
<dbReference type="InterPro" id="IPR029045">
    <property type="entry name" value="ClpP/crotonase-like_dom_sf"/>
</dbReference>
<dbReference type="Proteomes" id="UP001595711">
    <property type="component" value="Unassembled WGS sequence"/>
</dbReference>
<dbReference type="EC" id="6.-.-.-" evidence="3"/>
<dbReference type="PROSITE" id="PS50980">
    <property type="entry name" value="COA_CT_NTER"/>
    <property type="match status" value="1"/>
</dbReference>
<dbReference type="PANTHER" id="PTHR43842:SF2">
    <property type="entry name" value="PROPIONYL-COA CARBOXYLASE BETA CHAIN, MITOCHONDRIAL"/>
    <property type="match status" value="1"/>
</dbReference>
<protein>
    <submittedName>
        <fullName evidence="3">Acyl-CoA carboxylase subunit beta</fullName>
        <ecNumber evidence="3">6.-.-.-</ecNumber>
    </submittedName>
</protein>
<evidence type="ECO:0000313" key="3">
    <source>
        <dbReference type="EMBL" id="MFC3676874.1"/>
    </source>
</evidence>
<reference evidence="4" key="1">
    <citation type="journal article" date="2019" name="Int. J. Syst. Evol. Microbiol.">
        <title>The Global Catalogue of Microorganisms (GCM) 10K type strain sequencing project: providing services to taxonomists for standard genome sequencing and annotation.</title>
        <authorList>
            <consortium name="The Broad Institute Genomics Platform"/>
            <consortium name="The Broad Institute Genome Sequencing Center for Infectious Disease"/>
            <person name="Wu L."/>
            <person name="Ma J."/>
        </authorList>
    </citation>
    <scope>NUCLEOTIDE SEQUENCE [LARGE SCALE GENOMIC DNA]</scope>
    <source>
        <strain evidence="4">KCTC 42182</strain>
    </source>
</reference>
<organism evidence="3 4">
    <name type="scientific">Ferrovibrio xuzhouensis</name>
    <dbReference type="NCBI Taxonomy" id="1576914"/>
    <lineage>
        <taxon>Bacteria</taxon>
        <taxon>Pseudomonadati</taxon>
        <taxon>Pseudomonadota</taxon>
        <taxon>Alphaproteobacteria</taxon>
        <taxon>Rhodospirillales</taxon>
        <taxon>Rhodospirillaceae</taxon>
        <taxon>Ferrovibrio</taxon>
    </lineage>
</organism>
<dbReference type="EMBL" id="JBHRYJ010000003">
    <property type="protein sequence ID" value="MFC3676874.1"/>
    <property type="molecule type" value="Genomic_DNA"/>
</dbReference>
<accession>A0ABV7VH69</accession>
<name>A0ABV7VH69_9PROT</name>
<feature type="domain" description="CoA carboxyltransferase N-terminal" evidence="1">
    <location>
        <begin position="1"/>
        <end position="264"/>
    </location>
</feature>
<dbReference type="InterPro" id="IPR051047">
    <property type="entry name" value="AccD/PCCB"/>
</dbReference>
<dbReference type="InterPro" id="IPR011763">
    <property type="entry name" value="COA_CT_C"/>
</dbReference>
<proteinExistence type="predicted"/>
<keyword evidence="4" id="KW-1185">Reference proteome</keyword>
<dbReference type="Gene3D" id="3.90.226.10">
    <property type="entry name" value="2-enoyl-CoA Hydratase, Chain A, domain 1"/>
    <property type="match status" value="2"/>
</dbReference>
<dbReference type="PANTHER" id="PTHR43842">
    <property type="entry name" value="PROPIONYL-COA CARBOXYLASE BETA CHAIN"/>
    <property type="match status" value="1"/>
</dbReference>
<evidence type="ECO:0000259" key="2">
    <source>
        <dbReference type="PROSITE" id="PS50989"/>
    </source>
</evidence>
<gene>
    <name evidence="3" type="ORF">ACFOOQ_15055</name>
</gene>
<dbReference type="SUPFAM" id="SSF52096">
    <property type="entry name" value="ClpP/crotonase"/>
    <property type="match status" value="2"/>
</dbReference>
<feature type="domain" description="CoA carboxyltransferase C-terminal" evidence="2">
    <location>
        <begin position="266"/>
        <end position="505"/>
    </location>
</feature>